<dbReference type="Pfam" id="PF02938">
    <property type="entry name" value="GAD"/>
    <property type="match status" value="1"/>
</dbReference>
<accession>A0A3E1RHF7</accession>
<protein>
    <recommendedName>
        <fullName evidence="7">Aspartate--tRNA(Asp/Asn) ligase</fullName>
        <ecNumber evidence="7">6.1.1.23</ecNumber>
    </recommendedName>
    <alternativeName>
        <fullName evidence="7">Aspartyl-tRNA synthetase</fullName>
        <shortName evidence="7">AspRS</shortName>
    </alternativeName>
    <alternativeName>
        <fullName evidence="7">Non-discriminating aspartyl-tRNA synthetase</fullName>
        <shortName evidence="7">ND-AspRS</shortName>
    </alternativeName>
</protein>
<dbReference type="CDD" id="cd00777">
    <property type="entry name" value="AspRS_core"/>
    <property type="match status" value="1"/>
</dbReference>
<comment type="similarity">
    <text evidence="1 7">Belongs to the class-II aminoacyl-tRNA synthetase family. Type 1 subfamily.</text>
</comment>
<dbReference type="Pfam" id="PF01336">
    <property type="entry name" value="tRNA_anti-codon"/>
    <property type="match status" value="1"/>
</dbReference>
<feature type="binding site" evidence="7">
    <location>
        <position position="501"/>
    </location>
    <ligand>
        <name>L-aspartate</name>
        <dbReference type="ChEBI" id="CHEBI:29991"/>
    </ligand>
</feature>
<dbReference type="InterPro" id="IPR006195">
    <property type="entry name" value="aa-tRNA-synth_II"/>
</dbReference>
<evidence type="ECO:0000256" key="4">
    <source>
        <dbReference type="ARBA" id="ARBA00022840"/>
    </source>
</evidence>
<feature type="binding site" evidence="7">
    <location>
        <position position="460"/>
    </location>
    <ligand>
        <name>L-aspartate</name>
        <dbReference type="ChEBI" id="CHEBI:29991"/>
    </ligand>
</feature>
<evidence type="ECO:0000259" key="8">
    <source>
        <dbReference type="PROSITE" id="PS50862"/>
    </source>
</evidence>
<evidence type="ECO:0000256" key="3">
    <source>
        <dbReference type="ARBA" id="ARBA00022741"/>
    </source>
</evidence>
<dbReference type="GO" id="GO:0005524">
    <property type="term" value="F:ATP binding"/>
    <property type="evidence" value="ECO:0007669"/>
    <property type="project" value="UniProtKB-UniRule"/>
</dbReference>
<comment type="function">
    <text evidence="7">Aspartyl-tRNA synthetase with relaxed tRNA specificity since it is able to aspartylate not only its cognate tRNA(Asp) but also tRNA(Asn). Reaction proceeds in two steps: L-aspartate is first activated by ATP to form Asp-AMP and then transferred to the acceptor end of tRNA(Asp/Asn).</text>
</comment>
<comment type="catalytic activity">
    <reaction evidence="7">
        <text>tRNA(Asx) + L-aspartate + ATP = L-aspartyl-tRNA(Asx) + AMP + diphosphate</text>
        <dbReference type="Rhea" id="RHEA:18349"/>
        <dbReference type="Rhea" id="RHEA-COMP:9710"/>
        <dbReference type="Rhea" id="RHEA-COMP:9711"/>
        <dbReference type="ChEBI" id="CHEBI:29991"/>
        <dbReference type="ChEBI" id="CHEBI:30616"/>
        <dbReference type="ChEBI" id="CHEBI:33019"/>
        <dbReference type="ChEBI" id="CHEBI:78442"/>
        <dbReference type="ChEBI" id="CHEBI:78516"/>
        <dbReference type="ChEBI" id="CHEBI:456215"/>
        <dbReference type="EC" id="6.1.1.23"/>
    </reaction>
</comment>
<reference evidence="9 10" key="1">
    <citation type="submission" date="2018-05" db="EMBL/GenBank/DDBJ databases">
        <title>Rhodoferax soyangensis sp.nov., isolated from an oligotrophic freshwater lake.</title>
        <authorList>
            <person name="Park M."/>
        </authorList>
    </citation>
    <scope>NUCLEOTIDE SEQUENCE [LARGE SCALE GENOMIC DNA]</scope>
    <source>
        <strain evidence="9 10">IMCC26218</strain>
    </source>
</reference>
<gene>
    <name evidence="7" type="primary">aspS</name>
    <name evidence="9" type="ORF">DIC66_04825</name>
</gene>
<keyword evidence="7" id="KW-0963">Cytoplasm</keyword>
<dbReference type="Proteomes" id="UP000260665">
    <property type="component" value="Unassembled WGS sequence"/>
</dbReference>
<keyword evidence="5 7" id="KW-0648">Protein biosynthesis</keyword>
<dbReference type="GO" id="GO:0006422">
    <property type="term" value="P:aspartyl-tRNA aminoacylation"/>
    <property type="evidence" value="ECO:0007669"/>
    <property type="project" value="UniProtKB-UniRule"/>
</dbReference>
<dbReference type="NCBIfam" id="TIGR00459">
    <property type="entry name" value="aspS_bact"/>
    <property type="match status" value="1"/>
</dbReference>
<dbReference type="EMBL" id="QFZK01000002">
    <property type="protein sequence ID" value="RFO98050.1"/>
    <property type="molecule type" value="Genomic_DNA"/>
</dbReference>
<keyword evidence="6 7" id="KW-0030">Aminoacyl-tRNA synthetase</keyword>
<evidence type="ECO:0000256" key="2">
    <source>
        <dbReference type="ARBA" id="ARBA00022598"/>
    </source>
</evidence>
<dbReference type="EC" id="6.1.1.23" evidence="7"/>
<dbReference type="Gene3D" id="2.40.50.140">
    <property type="entry name" value="Nucleic acid-binding proteins"/>
    <property type="match status" value="1"/>
</dbReference>
<dbReference type="CDD" id="cd04317">
    <property type="entry name" value="EcAspRS_like_N"/>
    <property type="match status" value="1"/>
</dbReference>
<dbReference type="PRINTS" id="PR01042">
    <property type="entry name" value="TRNASYNTHASP"/>
</dbReference>
<evidence type="ECO:0000313" key="10">
    <source>
        <dbReference type="Proteomes" id="UP000260665"/>
    </source>
</evidence>
<dbReference type="OrthoDB" id="9802326at2"/>
<feature type="site" description="Important for tRNA non-discrimination" evidence="7">
    <location>
        <position position="83"/>
    </location>
</feature>
<dbReference type="NCBIfam" id="NF001750">
    <property type="entry name" value="PRK00476.1"/>
    <property type="match status" value="1"/>
</dbReference>
<evidence type="ECO:0000256" key="5">
    <source>
        <dbReference type="ARBA" id="ARBA00022917"/>
    </source>
</evidence>
<dbReference type="InterPro" id="IPR045864">
    <property type="entry name" value="aa-tRNA-synth_II/BPL/LPL"/>
</dbReference>
<dbReference type="GO" id="GO:0050560">
    <property type="term" value="F:aspartate-tRNA(Asn) ligase activity"/>
    <property type="evidence" value="ECO:0007669"/>
    <property type="project" value="UniProtKB-EC"/>
</dbReference>
<feature type="region of interest" description="Aspartate" evidence="7">
    <location>
        <begin position="198"/>
        <end position="201"/>
    </location>
</feature>
<feature type="binding site" evidence="7">
    <location>
        <position position="229"/>
    </location>
    <ligand>
        <name>ATP</name>
        <dbReference type="ChEBI" id="CHEBI:30616"/>
    </ligand>
</feature>
<evidence type="ECO:0000256" key="1">
    <source>
        <dbReference type="ARBA" id="ARBA00006303"/>
    </source>
</evidence>
<keyword evidence="3 7" id="KW-0547">Nucleotide-binding</keyword>
<feature type="binding site" evidence="7">
    <location>
        <position position="494"/>
    </location>
    <ligand>
        <name>ATP</name>
        <dbReference type="ChEBI" id="CHEBI:30616"/>
    </ligand>
</feature>
<dbReference type="Gene3D" id="3.30.1360.30">
    <property type="entry name" value="GAD-like domain"/>
    <property type="match status" value="1"/>
</dbReference>
<dbReference type="PANTHER" id="PTHR22594:SF5">
    <property type="entry name" value="ASPARTATE--TRNA LIGASE, MITOCHONDRIAL"/>
    <property type="match status" value="1"/>
</dbReference>
<dbReference type="HAMAP" id="MF_00044">
    <property type="entry name" value="Asp_tRNA_synth_type1"/>
    <property type="match status" value="1"/>
</dbReference>
<dbReference type="AlphaFoldDB" id="A0A3E1RHF7"/>
<dbReference type="GO" id="GO:0005737">
    <property type="term" value="C:cytoplasm"/>
    <property type="evidence" value="ECO:0007669"/>
    <property type="project" value="UniProtKB-SubCell"/>
</dbReference>
<dbReference type="InterPro" id="IPR004365">
    <property type="entry name" value="NA-bd_OB_tRNA"/>
</dbReference>
<dbReference type="InterPro" id="IPR012340">
    <property type="entry name" value="NA-bd_OB-fold"/>
</dbReference>
<feature type="binding site" evidence="7">
    <location>
        <position position="174"/>
    </location>
    <ligand>
        <name>L-aspartate</name>
        <dbReference type="ChEBI" id="CHEBI:29991"/>
    </ligand>
</feature>
<dbReference type="InterPro" id="IPR047089">
    <property type="entry name" value="Asp-tRNA-ligase_1_N"/>
</dbReference>
<dbReference type="SUPFAM" id="SSF50249">
    <property type="entry name" value="Nucleic acid-binding proteins"/>
    <property type="match status" value="1"/>
</dbReference>
<keyword evidence="4 7" id="KW-0067">ATP-binding</keyword>
<evidence type="ECO:0000313" key="9">
    <source>
        <dbReference type="EMBL" id="RFO98050.1"/>
    </source>
</evidence>
<keyword evidence="10" id="KW-1185">Reference proteome</keyword>
<evidence type="ECO:0000256" key="6">
    <source>
        <dbReference type="ARBA" id="ARBA00023146"/>
    </source>
</evidence>
<dbReference type="InterPro" id="IPR047090">
    <property type="entry name" value="AspRS_core"/>
</dbReference>
<organism evidence="9 10">
    <name type="scientific">Rhodoferax lacus</name>
    <dbReference type="NCBI Taxonomy" id="2184758"/>
    <lineage>
        <taxon>Bacteria</taxon>
        <taxon>Pseudomonadati</taxon>
        <taxon>Pseudomonadota</taxon>
        <taxon>Betaproteobacteria</taxon>
        <taxon>Burkholderiales</taxon>
        <taxon>Comamonadaceae</taxon>
        <taxon>Rhodoferax</taxon>
    </lineage>
</organism>
<name>A0A3E1RHF7_9BURK</name>
<comment type="subcellular location">
    <subcellularLocation>
        <location evidence="7">Cytoplasm</location>
    </subcellularLocation>
</comment>
<dbReference type="RefSeq" id="WP_117174614.1">
    <property type="nucleotide sequence ID" value="NZ_QFZK01000002.1"/>
</dbReference>
<dbReference type="InterPro" id="IPR002312">
    <property type="entry name" value="Asp/Asn-tRNA-synth_IIb"/>
</dbReference>
<evidence type="ECO:0000256" key="7">
    <source>
        <dbReference type="HAMAP-Rule" id="MF_00044"/>
    </source>
</evidence>
<dbReference type="GO" id="GO:0004815">
    <property type="term" value="F:aspartate-tRNA ligase activity"/>
    <property type="evidence" value="ECO:0007669"/>
    <property type="project" value="UniProtKB-UniRule"/>
</dbReference>
<dbReference type="PROSITE" id="PS50862">
    <property type="entry name" value="AA_TRNA_LIGASE_II"/>
    <property type="match status" value="1"/>
</dbReference>
<dbReference type="InterPro" id="IPR029351">
    <property type="entry name" value="GAD_dom"/>
</dbReference>
<comment type="subunit">
    <text evidence="7">Homodimer.</text>
</comment>
<keyword evidence="2 7" id="KW-0436">Ligase</keyword>
<sequence length="605" mass="67962">MAMRSHYCGLVTEALLGQTVTLCGWVNRRRDHGGVIFVDLRDREGYVQVVCDPDRADMFKVAEGVRNEFCVQIVGLVRARPEGTVNDNLKSGKIEVLCHEFKVLNPSVTPPFQLDDDNLSETTRLTHRVLDLRRPYMQNNLMLRYRVAMEVRKFLDANGFVDIETPMLTKSTPEGARDYLVPSRVHDGHFFALPQSPQLFKQLLMVAGFDRYYQITKCFRDEDLRADRQPEFTQIDIETSFLSEEDIRDMFQGMITTVFKNTIGVDLGEFPVMTYQDAARLYGSDKPDLRVNLQFTEVTDVMADVDFKVFSGAATMKGGRVVALRVPGGSKEGGGISRGEIDAYTEFVKIYGAKGLAYIRVNDVTKGRDGLQSPIVKNIHDKAIAEVLARTGAQDGDLIFFGADKEKIVNDAIGALRIKIGHSEFGKKNGLFTAGWRPMWVVDFPMFEFDEDNQRYTAVHHPFTAPKEGHEDWMVTAPEKCISQGYDMVLNGWEMGGGSVRIHRADVQQKVFDALKITPEEAQVKFGFLLDALQYGAPPHGGLAFGLDRIVTMMTGAESIRDVIAFPKTQRAQCLLTQAPSLVDEKQLRELHIRLRNTELAAKPA</sequence>
<proteinExistence type="inferred from homology"/>
<feature type="binding site" evidence="7">
    <location>
        <begin position="220"/>
        <end position="222"/>
    </location>
    <ligand>
        <name>ATP</name>
        <dbReference type="ChEBI" id="CHEBI:30616"/>
    </ligand>
</feature>
<dbReference type="GO" id="GO:0003676">
    <property type="term" value="F:nucleic acid binding"/>
    <property type="evidence" value="ECO:0007669"/>
    <property type="project" value="InterPro"/>
</dbReference>
<dbReference type="SUPFAM" id="SSF55681">
    <property type="entry name" value="Class II aaRS and biotin synthetases"/>
    <property type="match status" value="1"/>
</dbReference>
<feature type="binding site" evidence="7">
    <location>
        <begin position="546"/>
        <end position="549"/>
    </location>
    <ligand>
        <name>ATP</name>
        <dbReference type="ChEBI" id="CHEBI:30616"/>
    </ligand>
</feature>
<dbReference type="PANTHER" id="PTHR22594">
    <property type="entry name" value="ASPARTYL/LYSYL-TRNA SYNTHETASE"/>
    <property type="match status" value="1"/>
</dbReference>
<dbReference type="InterPro" id="IPR004115">
    <property type="entry name" value="GAD-like_sf"/>
</dbReference>
<dbReference type="SUPFAM" id="SSF55261">
    <property type="entry name" value="GAD domain-like"/>
    <property type="match status" value="1"/>
</dbReference>
<feature type="binding site" evidence="7">
    <location>
        <position position="220"/>
    </location>
    <ligand>
        <name>L-aspartate</name>
        <dbReference type="ChEBI" id="CHEBI:29991"/>
    </ligand>
</feature>
<feature type="site" description="Important for tRNA non-discrimination" evidence="7">
    <location>
        <position position="32"/>
    </location>
</feature>
<dbReference type="InterPro" id="IPR004524">
    <property type="entry name" value="Asp-tRNA-ligase_1"/>
</dbReference>
<comment type="caution">
    <text evidence="9">The sequence shown here is derived from an EMBL/GenBank/DDBJ whole genome shotgun (WGS) entry which is preliminary data.</text>
</comment>
<dbReference type="InterPro" id="IPR004364">
    <property type="entry name" value="Aa-tRNA-synt_II"/>
</dbReference>
<dbReference type="Pfam" id="PF00152">
    <property type="entry name" value="tRNA-synt_2"/>
    <property type="match status" value="1"/>
</dbReference>
<feature type="domain" description="Aminoacyl-transfer RNA synthetases class-II family profile" evidence="8">
    <location>
        <begin position="141"/>
        <end position="567"/>
    </location>
</feature>
<dbReference type="Gene3D" id="3.30.930.10">
    <property type="entry name" value="Bira Bifunctional Protein, Domain 2"/>
    <property type="match status" value="1"/>
</dbReference>